<dbReference type="InterPro" id="IPR006059">
    <property type="entry name" value="SBP"/>
</dbReference>
<dbReference type="PANTHER" id="PTHR43649:SF12">
    <property type="entry name" value="DIACETYLCHITOBIOSE BINDING PROTEIN DASA"/>
    <property type="match status" value="1"/>
</dbReference>
<gene>
    <name evidence="1" type="ORF">UR93_C0030G0006</name>
</gene>
<dbReference type="Pfam" id="PF01547">
    <property type="entry name" value="SBP_bac_1"/>
    <property type="match status" value="1"/>
</dbReference>
<evidence type="ECO:0000313" key="2">
    <source>
        <dbReference type="Proteomes" id="UP000034316"/>
    </source>
</evidence>
<evidence type="ECO:0000313" key="1">
    <source>
        <dbReference type="EMBL" id="KKP87833.1"/>
    </source>
</evidence>
<name>A0A0G0D3B5_9BACT</name>
<dbReference type="Proteomes" id="UP000034316">
    <property type="component" value="Unassembled WGS sequence"/>
</dbReference>
<comment type="caution">
    <text evidence="1">The sequence shown here is derived from an EMBL/GenBank/DDBJ whole genome shotgun (WGS) entry which is preliminary data.</text>
</comment>
<reference evidence="1 2" key="1">
    <citation type="journal article" date="2015" name="Nature">
        <title>rRNA introns, odd ribosomes, and small enigmatic genomes across a large radiation of phyla.</title>
        <authorList>
            <person name="Brown C.T."/>
            <person name="Hug L.A."/>
            <person name="Thomas B.C."/>
            <person name="Sharon I."/>
            <person name="Castelle C.J."/>
            <person name="Singh A."/>
            <person name="Wilkins M.J."/>
            <person name="Williams K.H."/>
            <person name="Banfield J.F."/>
        </authorList>
    </citation>
    <scope>NUCLEOTIDE SEQUENCE [LARGE SCALE GENOMIC DNA]</scope>
</reference>
<dbReference type="STRING" id="1618333.UR93_C0030G0006"/>
<dbReference type="AlphaFoldDB" id="A0A0G0D3B5"/>
<dbReference type="SUPFAM" id="SSF53850">
    <property type="entry name" value="Periplasmic binding protein-like II"/>
    <property type="match status" value="1"/>
</dbReference>
<dbReference type="Gene3D" id="3.40.190.10">
    <property type="entry name" value="Periplasmic binding protein-like II"/>
    <property type="match status" value="1"/>
</dbReference>
<protein>
    <submittedName>
        <fullName evidence="1">Extracellular solute-binding protein family 1</fullName>
    </submittedName>
</protein>
<accession>A0A0G0D3B5</accession>
<proteinExistence type="predicted"/>
<sequence length="482" mass="53952">MNKLWLFIGGGLGIGLLVMVIVLATQSNKNGTTASTTGASNVDESGKTILTLWQPIDNEDVYKDIVENFESENPDVKVNIEIKDLKTYERESTNALSAQTGPDIWVIPNTWVPRHNDKVVAVPDNFFGTEKDQVSNLDYAKEKFVPIVSNELVANNQLQALPMFIDTLALYINKTVFKEVESEIGQTEQPDEEALNLISTGPATWNDLVKLVKAITKVENGEITRSAIALGESTNISHSDDILMAMMLQNKTQIISPDYQTATFNLPQTKNSGESYLPGKNAFDFYLSFSNPQTENYTWNEKMANSQRAFIDGQVAMIVDYQYFGQIIPQIDPNVSFKVMALPQIQGVSDNETEFKPVDFASYYNYTVPSTSSNQELAWNFLKYLYSSGGIDSYASATSRTKPYIFDDIPQSLKDRSERNQPFRFQAMSAESWYHSKEPNDAVKTIRNMINDVNTGKVDSQKALDTGAKLVTDILRETENAN</sequence>
<dbReference type="InterPro" id="IPR050490">
    <property type="entry name" value="Bact_solute-bd_prot1"/>
</dbReference>
<dbReference type="EMBL" id="LBRB01000030">
    <property type="protein sequence ID" value="KKP87833.1"/>
    <property type="molecule type" value="Genomic_DNA"/>
</dbReference>
<dbReference type="PANTHER" id="PTHR43649">
    <property type="entry name" value="ARABINOSE-BINDING PROTEIN-RELATED"/>
    <property type="match status" value="1"/>
</dbReference>
<organism evidence="1 2">
    <name type="scientific">Berkelbacteria bacterium GW2011_GWA2_35_9</name>
    <dbReference type="NCBI Taxonomy" id="1618333"/>
    <lineage>
        <taxon>Bacteria</taxon>
        <taxon>Candidatus Berkelbacteria</taxon>
    </lineage>
</organism>